<evidence type="ECO:0000313" key="2">
    <source>
        <dbReference type="Proteomes" id="UP000234271"/>
    </source>
</evidence>
<evidence type="ECO:0000313" key="1">
    <source>
        <dbReference type="EMBL" id="AUI70114.1"/>
    </source>
</evidence>
<dbReference type="AlphaFoldDB" id="A0A2N9YI00"/>
<protein>
    <submittedName>
        <fullName evidence="1">Uncharacterized protein</fullName>
    </submittedName>
</protein>
<keyword evidence="2" id="KW-1185">Reference proteome</keyword>
<dbReference type="KEGG" id="blep:AL038_07955"/>
<dbReference type="Proteomes" id="UP000234271">
    <property type="component" value="Chromosome"/>
</dbReference>
<sequence length="128" mass="14678">MSVAYYLVVNQSTADMSAMIDGKLLGKNAEMINQLAMEQDLPLLDDFVGMDESLAEQFELSEEIISMDNQWFNPEQGIEWFSTMMGLIAQQPNHIAHIDELLLELQLFIDVLQQLKAHSLQWRLGIDY</sequence>
<reference evidence="2" key="1">
    <citation type="submission" date="2016-12" db="EMBL/GenBank/DDBJ databases">
        <title>Complete Genome Sequence of Beggiatoa leptomitiformis D-401.</title>
        <authorList>
            <person name="Fomenkov A."/>
            <person name="Vincze T."/>
            <person name="Grabovich M."/>
            <person name="Anton B.P."/>
            <person name="Dubinina G."/>
            <person name="Orlova M."/>
            <person name="Belousova E."/>
            <person name="Roberts R.J."/>
        </authorList>
    </citation>
    <scope>NUCLEOTIDE SEQUENCE [LARGE SCALE GENOMIC DNA]</scope>
    <source>
        <strain evidence="2">D-401</strain>
    </source>
</reference>
<proteinExistence type="predicted"/>
<dbReference type="RefSeq" id="WP_062151490.1">
    <property type="nucleotide sequence ID" value="NZ_CP012373.2"/>
</dbReference>
<dbReference type="EMBL" id="CP018889">
    <property type="protein sequence ID" value="AUI70114.1"/>
    <property type="molecule type" value="Genomic_DNA"/>
</dbReference>
<organism evidence="1 2">
    <name type="scientific">Beggiatoa leptomitoformis</name>
    <dbReference type="NCBI Taxonomy" id="288004"/>
    <lineage>
        <taxon>Bacteria</taxon>
        <taxon>Pseudomonadati</taxon>
        <taxon>Pseudomonadota</taxon>
        <taxon>Gammaproteobacteria</taxon>
        <taxon>Thiotrichales</taxon>
        <taxon>Thiotrichaceae</taxon>
        <taxon>Beggiatoa</taxon>
    </lineage>
</organism>
<dbReference type="STRING" id="288004.AL038_07955"/>
<dbReference type="OrthoDB" id="6879702at2"/>
<accession>A0A2N9YI00</accession>
<gene>
    <name evidence="1" type="ORF">BLE401_16355</name>
</gene>
<name>A0A2N9YI00_9GAMM</name>